<gene>
    <name evidence="2" type="ORF">COT93_02215</name>
</gene>
<dbReference type="Gene3D" id="3.10.310.30">
    <property type="match status" value="1"/>
</dbReference>
<dbReference type="InterPro" id="IPR038763">
    <property type="entry name" value="DHH_sf"/>
</dbReference>
<dbReference type="PANTHER" id="PTHR47618:SF1">
    <property type="entry name" value="BIFUNCTIONAL OLIGORIBONUCLEASE AND PAP PHOSPHATASE NRNA"/>
    <property type="match status" value="1"/>
</dbReference>
<evidence type="ECO:0000313" key="3">
    <source>
        <dbReference type="Proteomes" id="UP000229972"/>
    </source>
</evidence>
<dbReference type="Gene3D" id="3.90.1640.10">
    <property type="entry name" value="inorganic pyrophosphatase (n-terminal core)"/>
    <property type="match status" value="2"/>
</dbReference>
<dbReference type="InterPro" id="IPR051319">
    <property type="entry name" value="Oligoribo/pAp-PDE_c-di-AMP_PDE"/>
</dbReference>
<dbReference type="Proteomes" id="UP000229972">
    <property type="component" value="Unassembled WGS sequence"/>
</dbReference>
<dbReference type="AlphaFoldDB" id="A0A2H0VAS1"/>
<sequence length="382" mass="42861">MLGLEQQIFRQLEKAKNTLIVFPSDGNGDVMASALGFFLFLKKAGKEVTLASPEKDTKLSALSFLPGYDSIQNILNNLRRFIVSLNISEAKVSQIKYAVDGNQLNFIISPASGWFQSKDVTSQAGEFKYDLIIVLGATDLESLGKLYDDNVEFFYKTTIINIDNRPSNEEFGQINFVDLNAAAIGEIIFYLLKNWQENNITEESATCLLAGIIQATKNFKTPNLNPRTLLSASELITRGAEREKIINHLYRSRNINSLKLWGNLLNGLQAEKNNELLWSELKIKDLTSNKENDISDGLDGIVDELIVGLPNAKLMVIFYEKSPQETKVILYSLRNINALDCLKDYEPRGLAQRAEAIINKNLETSINLILDSLRKTLDKINS</sequence>
<dbReference type="Pfam" id="PF01368">
    <property type="entry name" value="DHH"/>
    <property type="match status" value="1"/>
</dbReference>
<feature type="domain" description="DDH" evidence="1">
    <location>
        <begin position="26"/>
        <end position="212"/>
    </location>
</feature>
<name>A0A2H0VAS1_9BACT</name>
<accession>A0A2H0VAS1</accession>
<evidence type="ECO:0000313" key="2">
    <source>
        <dbReference type="EMBL" id="PIR95459.1"/>
    </source>
</evidence>
<evidence type="ECO:0000259" key="1">
    <source>
        <dbReference type="Pfam" id="PF01368"/>
    </source>
</evidence>
<dbReference type="SUPFAM" id="SSF64182">
    <property type="entry name" value="DHH phosphoesterases"/>
    <property type="match status" value="1"/>
</dbReference>
<reference evidence="3" key="1">
    <citation type="submission" date="2017-09" db="EMBL/GenBank/DDBJ databases">
        <title>Depth-based differentiation of microbial function through sediment-hosted aquifers and enrichment of novel symbionts in the deep terrestrial subsurface.</title>
        <authorList>
            <person name="Probst A.J."/>
            <person name="Ladd B."/>
            <person name="Jarett J.K."/>
            <person name="Geller-Mcgrath D.E."/>
            <person name="Sieber C.M.K."/>
            <person name="Emerson J.B."/>
            <person name="Anantharaman K."/>
            <person name="Thomas B.C."/>
            <person name="Malmstrom R."/>
            <person name="Stieglmeier M."/>
            <person name="Klingl A."/>
            <person name="Woyke T."/>
            <person name="Ryan C.M."/>
            <person name="Banfield J.F."/>
        </authorList>
    </citation>
    <scope>NUCLEOTIDE SEQUENCE [LARGE SCALE GENOMIC DNA]</scope>
</reference>
<organism evidence="2 3">
    <name type="scientific">Candidatus Falkowbacteria bacterium CG10_big_fil_rev_8_21_14_0_10_37_18</name>
    <dbReference type="NCBI Taxonomy" id="1974562"/>
    <lineage>
        <taxon>Bacteria</taxon>
        <taxon>Candidatus Falkowiibacteriota</taxon>
    </lineage>
</organism>
<dbReference type="EMBL" id="PFAL01000019">
    <property type="protein sequence ID" value="PIR95459.1"/>
    <property type="molecule type" value="Genomic_DNA"/>
</dbReference>
<proteinExistence type="predicted"/>
<dbReference type="PANTHER" id="PTHR47618">
    <property type="entry name" value="BIFUNCTIONAL OLIGORIBONUCLEASE AND PAP PHOSPHATASE NRNA"/>
    <property type="match status" value="1"/>
</dbReference>
<comment type="caution">
    <text evidence="2">The sequence shown here is derived from an EMBL/GenBank/DDBJ whole genome shotgun (WGS) entry which is preliminary data.</text>
</comment>
<protein>
    <recommendedName>
        <fullName evidence="1">DDH domain-containing protein</fullName>
    </recommendedName>
</protein>
<dbReference type="InterPro" id="IPR001667">
    <property type="entry name" value="DDH_dom"/>
</dbReference>